<dbReference type="Pfam" id="PF21983">
    <property type="entry name" value="NikA-like"/>
    <property type="match status" value="1"/>
</dbReference>
<keyword evidence="2" id="KW-1185">Reference proteome</keyword>
<dbReference type="EMBL" id="JAIGYQ010000010">
    <property type="protein sequence ID" value="MBX7491209.1"/>
    <property type="molecule type" value="Genomic_DNA"/>
</dbReference>
<evidence type="ECO:0000313" key="1">
    <source>
        <dbReference type="EMBL" id="MBX7491209.1"/>
    </source>
</evidence>
<accession>A0ABS7JPC1</accession>
<dbReference type="Proteomes" id="UP000700059">
    <property type="component" value="Unassembled WGS sequence"/>
</dbReference>
<dbReference type="InterPro" id="IPR053842">
    <property type="entry name" value="NikA-like"/>
</dbReference>
<reference evidence="1 2" key="1">
    <citation type="submission" date="2021-08" db="EMBL/GenBank/DDBJ databases">
        <title>Helicobacter spp. isolated from feces of Anatolian Ground Squirrel (Spermophilus xanthoprymnus) in Turkey.</title>
        <authorList>
            <person name="Aydin F."/>
            <person name="Abay S."/>
            <person name="Kayman T."/>
            <person name="Karakaya E."/>
            <person name="Saticioglu I.B."/>
        </authorList>
    </citation>
    <scope>NUCLEOTIDE SEQUENCE [LARGE SCALE GENOMIC DNA]</scope>
    <source>
        <strain evidence="1 2">Faydin-H70</strain>
    </source>
</reference>
<comment type="caution">
    <text evidence="1">The sequence shown here is derived from an EMBL/GenBank/DDBJ whole genome shotgun (WGS) entry which is preliminary data.</text>
</comment>
<proteinExistence type="predicted"/>
<evidence type="ECO:0008006" key="3">
    <source>
        <dbReference type="Google" id="ProtNLM"/>
    </source>
</evidence>
<name>A0ABS7JPC1_9HELI</name>
<sequence>MNPFDKVKTNQAKAFIEDATGETSENKEYKKVGRPKGSGISNKKDCLISVYVTQDDKIKLKELAHKYRMTISQYLIFKAFYSES</sequence>
<evidence type="ECO:0000313" key="2">
    <source>
        <dbReference type="Proteomes" id="UP000700059"/>
    </source>
</evidence>
<dbReference type="RefSeq" id="WP_221532552.1">
    <property type="nucleotide sequence ID" value="NZ_JAIGYP010000010.1"/>
</dbReference>
<protein>
    <recommendedName>
        <fullName evidence="3">CopG family transcriptional regulator</fullName>
    </recommendedName>
</protein>
<gene>
    <name evidence="1" type="ORF">K4G57_07020</name>
</gene>
<organism evidence="1 2">
    <name type="scientific">Helicobacter turcicus</name>
    <dbReference type="NCBI Taxonomy" id="2867412"/>
    <lineage>
        <taxon>Bacteria</taxon>
        <taxon>Pseudomonadati</taxon>
        <taxon>Campylobacterota</taxon>
        <taxon>Epsilonproteobacteria</taxon>
        <taxon>Campylobacterales</taxon>
        <taxon>Helicobacteraceae</taxon>
        <taxon>Helicobacter</taxon>
    </lineage>
</organism>